<dbReference type="EMBL" id="CP021455">
    <property type="protein sequence ID" value="ARU04522.1"/>
    <property type="molecule type" value="Genomic_DNA"/>
</dbReference>
<dbReference type="InterPro" id="IPR027268">
    <property type="entry name" value="Peptidase_M4/M1_CTD_sf"/>
</dbReference>
<keyword evidence="5" id="KW-1185">Reference proteome</keyword>
<gene>
    <name evidence="4" type="ORF">CCO03_07375</name>
</gene>
<dbReference type="KEGG" id="cser:CCO03_07375"/>
<sequence>MSASPSPVLHRVRIADVNAHLFEVELHLARPAADQVVSMPVWIPGSYLIREFARHAFGFTAHEGEAPIAVHTLDKHRWRLACSGQQPVTLRYRVYAFDNSVRTAWLDAARGFFNATSLCLRVAGQTDAPQALELLAPAELPQWRAATALAPAAAGSVDARGFGRYLAADYDELADSPVELGDFWEGRFTACGVPHRFVVAGVPASFDGDKLLADTRAICEAEIRFWHPQGDAKPPFDHYLFMLNAVDDGYGGLEHRASTALICAQRDLPRRSDTWPGQAPGSDAAAAKPSAGYTTLLGLISHEYFHTWNVKRLRPAEFTRYDYDQENYTELLWFFEGLTSYYDDLLLRRAGLIDDATYLGLLTKAINQVQEAPGRHVQSVAAASFDAWVKYYRMDENTPNATISYYTKGALVGLCLDLTLRLEGQTPNASLDGVMRALWARCQGGPMQESDVAAVLEDLGGRSYADELARWVHGTDELPLASLLTRAGVQVHHDPAPVAQRLGLRCTPRDGGLRIQTVLRGSLAEQAGLAAGDDWLGITLPAPGEADPADASTGPSWRLRTLDDLPALAGPHTRVQALVGRGARLLSLPLQLHHEAQPSEARSGEARPGEAQANSDRTGQNPPGAGRSWRLGVADAAQVSAWLAAVH</sequence>
<evidence type="ECO:0000256" key="1">
    <source>
        <dbReference type="SAM" id="MobiDB-lite"/>
    </source>
</evidence>
<dbReference type="Gene3D" id="2.60.40.3650">
    <property type="match status" value="1"/>
</dbReference>
<protein>
    <submittedName>
        <fullName evidence="4">Peptidase M61</fullName>
    </submittedName>
</protein>
<dbReference type="InterPro" id="IPR024191">
    <property type="entry name" value="Peptidase_M61"/>
</dbReference>
<feature type="compositionally biased region" description="Polar residues" evidence="1">
    <location>
        <begin position="612"/>
        <end position="621"/>
    </location>
</feature>
<dbReference type="OrthoDB" id="9778516at2"/>
<organism evidence="4 5">
    <name type="scientific">Comamonas serinivorans</name>
    <dbReference type="NCBI Taxonomy" id="1082851"/>
    <lineage>
        <taxon>Bacteria</taxon>
        <taxon>Pseudomonadati</taxon>
        <taxon>Pseudomonadota</taxon>
        <taxon>Betaproteobacteria</taxon>
        <taxon>Burkholderiales</taxon>
        <taxon>Comamonadaceae</taxon>
        <taxon>Comamonas</taxon>
    </lineage>
</organism>
<evidence type="ECO:0000313" key="4">
    <source>
        <dbReference type="EMBL" id="ARU04522.1"/>
    </source>
</evidence>
<dbReference type="Gene3D" id="1.10.390.10">
    <property type="entry name" value="Neutral Protease Domain 2"/>
    <property type="match status" value="1"/>
</dbReference>
<feature type="domain" description="Peptidase M61 catalytic" evidence="2">
    <location>
        <begin position="296"/>
        <end position="412"/>
    </location>
</feature>
<feature type="compositionally biased region" description="Basic and acidic residues" evidence="1">
    <location>
        <begin position="594"/>
        <end position="608"/>
    </location>
</feature>
<accession>A0A1Y0EMJ1</accession>
<feature type="region of interest" description="Disordered" evidence="1">
    <location>
        <begin position="594"/>
        <end position="628"/>
    </location>
</feature>
<dbReference type="AlphaFoldDB" id="A0A1Y0EMJ1"/>
<dbReference type="Pfam" id="PF05299">
    <property type="entry name" value="Peptidase_M61"/>
    <property type="match status" value="1"/>
</dbReference>
<dbReference type="InterPro" id="IPR040756">
    <property type="entry name" value="Peptidase_M61_N"/>
</dbReference>
<evidence type="ECO:0000259" key="3">
    <source>
        <dbReference type="Pfam" id="PF17899"/>
    </source>
</evidence>
<dbReference type="InterPro" id="IPR007963">
    <property type="entry name" value="Peptidase_M61_catalytic"/>
</dbReference>
<feature type="domain" description="Peptidase M61 N-terminal" evidence="3">
    <location>
        <begin position="11"/>
        <end position="182"/>
    </location>
</feature>
<dbReference type="PIRSF" id="PIRSF016493">
    <property type="entry name" value="Glycyl_aminpptds"/>
    <property type="match status" value="1"/>
</dbReference>
<dbReference type="Pfam" id="PF17899">
    <property type="entry name" value="Peptidase_M61_N"/>
    <property type="match status" value="1"/>
</dbReference>
<dbReference type="RefSeq" id="WP_087279256.1">
    <property type="nucleotide sequence ID" value="NZ_CP021455.1"/>
</dbReference>
<evidence type="ECO:0000259" key="2">
    <source>
        <dbReference type="Pfam" id="PF05299"/>
    </source>
</evidence>
<proteinExistence type="predicted"/>
<dbReference type="SUPFAM" id="SSF55486">
    <property type="entry name" value="Metalloproteases ('zincins'), catalytic domain"/>
    <property type="match status" value="1"/>
</dbReference>
<name>A0A1Y0EMJ1_9BURK</name>
<reference evidence="4 5" key="1">
    <citation type="submission" date="2017-05" db="EMBL/GenBank/DDBJ databases">
        <authorList>
            <person name="Song R."/>
            <person name="Chenine A.L."/>
            <person name="Ruprecht R.M."/>
        </authorList>
    </citation>
    <scope>NUCLEOTIDE SEQUENCE [LARGE SCALE GENOMIC DNA]</scope>
    <source>
        <strain evidence="4 5">DSM 26136</strain>
    </source>
</reference>
<dbReference type="Proteomes" id="UP000196138">
    <property type="component" value="Chromosome"/>
</dbReference>
<evidence type="ECO:0000313" key="5">
    <source>
        <dbReference type="Proteomes" id="UP000196138"/>
    </source>
</evidence>